<keyword evidence="2" id="KW-1185">Reference proteome</keyword>
<dbReference type="OrthoDB" id="419984at2759"/>
<feature type="non-terminal residue" evidence="1">
    <location>
        <position position="112"/>
    </location>
</feature>
<proteinExistence type="predicted"/>
<sequence length="112" mass="12458">SPASARDFGFLRRPELVHVLVLSDRGPEIVSWPELIESPGLFQRAFGQLENEGTLEEVAGTLETRAAELKERNNFDDDPWCMLPVYEVIFALLQDSGGTKARDIAAAENLSR</sequence>
<evidence type="ECO:0000313" key="1">
    <source>
        <dbReference type="EMBL" id="CAE7395789.1"/>
    </source>
</evidence>
<dbReference type="Proteomes" id="UP000601435">
    <property type="component" value="Unassembled WGS sequence"/>
</dbReference>
<dbReference type="AlphaFoldDB" id="A0A812QND0"/>
<feature type="non-terminal residue" evidence="1">
    <location>
        <position position="1"/>
    </location>
</feature>
<protein>
    <submittedName>
        <fullName evidence="1">NPHP3 protein</fullName>
    </submittedName>
</protein>
<evidence type="ECO:0000313" key="2">
    <source>
        <dbReference type="Proteomes" id="UP000601435"/>
    </source>
</evidence>
<organism evidence="1 2">
    <name type="scientific">Symbiodinium necroappetens</name>
    <dbReference type="NCBI Taxonomy" id="1628268"/>
    <lineage>
        <taxon>Eukaryota</taxon>
        <taxon>Sar</taxon>
        <taxon>Alveolata</taxon>
        <taxon>Dinophyceae</taxon>
        <taxon>Suessiales</taxon>
        <taxon>Symbiodiniaceae</taxon>
        <taxon>Symbiodinium</taxon>
    </lineage>
</organism>
<dbReference type="EMBL" id="CAJNJA010017165">
    <property type="protein sequence ID" value="CAE7395789.1"/>
    <property type="molecule type" value="Genomic_DNA"/>
</dbReference>
<accession>A0A812QND0</accession>
<gene>
    <name evidence="1" type="primary">NPHP3</name>
    <name evidence="1" type="ORF">SNEC2469_LOCUS10801</name>
</gene>
<name>A0A812QND0_9DINO</name>
<reference evidence="1" key="1">
    <citation type="submission" date="2021-02" db="EMBL/GenBank/DDBJ databases">
        <authorList>
            <person name="Dougan E. K."/>
            <person name="Rhodes N."/>
            <person name="Thang M."/>
            <person name="Chan C."/>
        </authorList>
    </citation>
    <scope>NUCLEOTIDE SEQUENCE</scope>
</reference>
<comment type="caution">
    <text evidence="1">The sequence shown here is derived from an EMBL/GenBank/DDBJ whole genome shotgun (WGS) entry which is preliminary data.</text>
</comment>